<name>A0ABV6K5E8_9LACO</name>
<dbReference type="InterPro" id="IPR014710">
    <property type="entry name" value="RmlC-like_jellyroll"/>
</dbReference>
<protein>
    <submittedName>
        <fullName evidence="2">Cupin domain-containing protein</fullName>
    </submittedName>
</protein>
<dbReference type="InterPro" id="IPR011051">
    <property type="entry name" value="RmlC_Cupin_sf"/>
</dbReference>
<reference evidence="2 3" key="1">
    <citation type="submission" date="2024-09" db="EMBL/GenBank/DDBJ databases">
        <authorList>
            <person name="Sun Q."/>
            <person name="Mori K."/>
        </authorList>
    </citation>
    <scope>NUCLEOTIDE SEQUENCE [LARGE SCALE GENOMIC DNA]</scope>
    <source>
        <strain evidence="2 3">TBRC 4575</strain>
    </source>
</reference>
<dbReference type="SUPFAM" id="SSF51182">
    <property type="entry name" value="RmlC-like cupins"/>
    <property type="match status" value="1"/>
</dbReference>
<comment type="caution">
    <text evidence="2">The sequence shown here is derived from an EMBL/GenBank/DDBJ whole genome shotgun (WGS) entry which is preliminary data.</text>
</comment>
<dbReference type="Pfam" id="PF07883">
    <property type="entry name" value="Cupin_2"/>
    <property type="match status" value="1"/>
</dbReference>
<accession>A0ABV6K5E8</accession>
<feature type="domain" description="Cupin type-2" evidence="1">
    <location>
        <begin position="30"/>
        <end position="74"/>
    </location>
</feature>
<dbReference type="RefSeq" id="WP_225425603.1">
    <property type="nucleotide sequence ID" value="NZ_BAABRM010000005.1"/>
</dbReference>
<keyword evidence="3" id="KW-1185">Reference proteome</keyword>
<dbReference type="EMBL" id="JBHLUK010000074">
    <property type="protein sequence ID" value="MFC0424694.1"/>
    <property type="molecule type" value="Genomic_DNA"/>
</dbReference>
<evidence type="ECO:0000313" key="2">
    <source>
        <dbReference type="EMBL" id="MFC0424694.1"/>
    </source>
</evidence>
<sequence>MKILHETVQPLARLPFKFYEHDPETPINVAPHWHQGIELNYLVRGETLTFVVNGTTTIYHPGDLWTVNRRRVHSASGRQGADWQEFGLIIDDHFLRDRVPSSQYWQLTLGQDAQATQAGAYATVRDHLLAIRTLVHQPAGELQRPKFSAIFTTYS</sequence>
<evidence type="ECO:0000313" key="3">
    <source>
        <dbReference type="Proteomes" id="UP001589855"/>
    </source>
</evidence>
<evidence type="ECO:0000259" key="1">
    <source>
        <dbReference type="Pfam" id="PF07883"/>
    </source>
</evidence>
<dbReference type="InterPro" id="IPR013096">
    <property type="entry name" value="Cupin_2"/>
</dbReference>
<gene>
    <name evidence="2" type="ORF">ACFFGS_11220</name>
</gene>
<proteinExistence type="predicted"/>
<organism evidence="2 3">
    <name type="scientific">Lactiplantibacillus plajomi</name>
    <dbReference type="NCBI Taxonomy" id="1457217"/>
    <lineage>
        <taxon>Bacteria</taxon>
        <taxon>Bacillati</taxon>
        <taxon>Bacillota</taxon>
        <taxon>Bacilli</taxon>
        <taxon>Lactobacillales</taxon>
        <taxon>Lactobacillaceae</taxon>
        <taxon>Lactiplantibacillus</taxon>
    </lineage>
</organism>
<dbReference type="Proteomes" id="UP001589855">
    <property type="component" value="Unassembled WGS sequence"/>
</dbReference>
<dbReference type="Gene3D" id="2.60.120.10">
    <property type="entry name" value="Jelly Rolls"/>
    <property type="match status" value="1"/>
</dbReference>